<evidence type="ECO:0000259" key="2">
    <source>
        <dbReference type="Pfam" id="PF04909"/>
    </source>
</evidence>
<dbReference type="Gene3D" id="3.20.20.140">
    <property type="entry name" value="Metal-dependent hydrolases"/>
    <property type="match status" value="1"/>
</dbReference>
<gene>
    <name evidence="3" type="ORF">ISG29_16775</name>
</gene>
<dbReference type="GO" id="GO:0016787">
    <property type="term" value="F:hydrolase activity"/>
    <property type="evidence" value="ECO:0007669"/>
    <property type="project" value="InterPro"/>
</dbReference>
<keyword evidence="4" id="KW-1185">Reference proteome</keyword>
<evidence type="ECO:0000256" key="1">
    <source>
        <dbReference type="ARBA" id="ARBA00038310"/>
    </source>
</evidence>
<comment type="similarity">
    <text evidence="1">Belongs to the metallo-dependent hydrolases superfamily.</text>
</comment>
<organism evidence="3 4">
    <name type="scientific">Nocardioides acrostichi</name>
    <dbReference type="NCBI Taxonomy" id="2784339"/>
    <lineage>
        <taxon>Bacteria</taxon>
        <taxon>Bacillati</taxon>
        <taxon>Actinomycetota</taxon>
        <taxon>Actinomycetes</taxon>
        <taxon>Propionibacteriales</taxon>
        <taxon>Nocardioidaceae</taxon>
        <taxon>Nocardioides</taxon>
    </lineage>
</organism>
<feature type="domain" description="Amidohydrolase-related" evidence="2">
    <location>
        <begin position="9"/>
        <end position="279"/>
    </location>
</feature>
<dbReference type="Pfam" id="PF04909">
    <property type="entry name" value="Amidohydro_2"/>
    <property type="match status" value="1"/>
</dbReference>
<dbReference type="EMBL" id="JADIVZ010000011">
    <property type="protein sequence ID" value="MBF4163347.1"/>
    <property type="molecule type" value="Genomic_DNA"/>
</dbReference>
<dbReference type="InterPro" id="IPR052350">
    <property type="entry name" value="Metallo-dep_Lactonases"/>
</dbReference>
<dbReference type="InterPro" id="IPR032466">
    <property type="entry name" value="Metal_Hydrolase"/>
</dbReference>
<accession>A0A930V0W8</accession>
<comment type="caution">
    <text evidence="3">The sequence shown here is derived from an EMBL/GenBank/DDBJ whole genome shotgun (WGS) entry which is preliminary data.</text>
</comment>
<evidence type="ECO:0000313" key="4">
    <source>
        <dbReference type="Proteomes" id="UP000656804"/>
    </source>
</evidence>
<dbReference type="Proteomes" id="UP000656804">
    <property type="component" value="Unassembled WGS sequence"/>
</dbReference>
<dbReference type="InterPro" id="IPR006680">
    <property type="entry name" value="Amidohydro-rel"/>
</dbReference>
<proteinExistence type="inferred from homology"/>
<dbReference type="AlphaFoldDB" id="A0A930V0W8"/>
<sequence>MPRTAPRVIDSHVHFWDPASRRHPWLDEVPALFRPMLPGQYQQQAPRSDGLVFVEADCEESAATGEVAWIESLAASGVPVLGIVAAVRLESPDVEESLAALARRPLVVGVRRLLQDERAGFCLDTGLLRGVRAAGDHGLAVDLCVRSHQLVELVELARLCPSTTLVLDHCGKPRIGSGDLDRWTGDLERLAAHEHVVCKLSGLATEASGGAEPLIAEYLRRALDVFGPDRVLFGSDWPVCTLETTWFTWHATVTRVVQELSPAEQAAVMGGNAERFYRLGDVRGEAS</sequence>
<dbReference type="PANTHER" id="PTHR43569:SF2">
    <property type="entry name" value="AMIDOHYDROLASE-RELATED DOMAIN-CONTAINING PROTEIN"/>
    <property type="match status" value="1"/>
</dbReference>
<dbReference type="PANTHER" id="PTHR43569">
    <property type="entry name" value="AMIDOHYDROLASE"/>
    <property type="match status" value="1"/>
</dbReference>
<evidence type="ECO:0000313" key="3">
    <source>
        <dbReference type="EMBL" id="MBF4163347.1"/>
    </source>
</evidence>
<protein>
    <submittedName>
        <fullName evidence="3">Amidohydrolase family protein</fullName>
    </submittedName>
</protein>
<reference evidence="3" key="1">
    <citation type="submission" date="2020-11" db="EMBL/GenBank/DDBJ databases">
        <title>Nocardioides sp. CBS4Y-1, whole genome shotgun sequence.</title>
        <authorList>
            <person name="Tuo L."/>
        </authorList>
    </citation>
    <scope>NUCLEOTIDE SEQUENCE</scope>
    <source>
        <strain evidence="3">CBS4Y-1</strain>
    </source>
</reference>
<dbReference type="SUPFAM" id="SSF51556">
    <property type="entry name" value="Metallo-dependent hydrolases"/>
    <property type="match status" value="1"/>
</dbReference>
<dbReference type="RefSeq" id="WP_194504612.1">
    <property type="nucleotide sequence ID" value="NZ_JADIVZ010000011.1"/>
</dbReference>
<name>A0A930V0W8_9ACTN</name>